<dbReference type="RefSeq" id="WP_191180922.1">
    <property type="nucleotide sequence ID" value="NZ_JACXXP010000033.1"/>
</dbReference>
<gene>
    <name evidence="1" type="ORF">LNP80_07030</name>
</gene>
<accession>A0A9Q3YQP0</accession>
<dbReference type="InterPro" id="IPR019292">
    <property type="entry name" value="McrC"/>
</dbReference>
<reference evidence="1" key="1">
    <citation type="submission" date="2021-11" db="EMBL/GenBank/DDBJ databases">
        <title>Description of novel Chryseobacterium species.</title>
        <authorList>
            <person name="Saticioglu I.B."/>
            <person name="Ay H."/>
            <person name="Altun S."/>
            <person name="Duman M."/>
        </authorList>
    </citation>
    <scope>NUCLEOTIDE SEQUENCE</scope>
    <source>
        <strain evidence="1">C-39</strain>
    </source>
</reference>
<evidence type="ECO:0000313" key="2">
    <source>
        <dbReference type="Proteomes" id="UP001107960"/>
    </source>
</evidence>
<protein>
    <submittedName>
        <fullName evidence="1">McrC family protein</fullName>
    </submittedName>
</protein>
<dbReference type="Pfam" id="PF10117">
    <property type="entry name" value="McrBC"/>
    <property type="match status" value="1"/>
</dbReference>
<dbReference type="PANTHER" id="PTHR38733:SF1">
    <property type="entry name" value="TYPE IV METHYL-DIRECTED RESTRICTION ENZYME ECOKMCRBC"/>
    <property type="match status" value="1"/>
</dbReference>
<evidence type="ECO:0000313" key="1">
    <source>
        <dbReference type="EMBL" id="MCC9034014.1"/>
    </source>
</evidence>
<sequence length="471" mass="55290">MHITLPVNYNYGNNKIGWNDLELKNFIRSNDSSFNKQMIKECFDNFEEVYLNDKRFSDLNVISLRKSDNVDKDLDAFVIKFYKKKIGNETIYYIETGQYAGYINHKGFVINISLSERYNVTVLNHLLTYANNISLDSENILTNYKARTNELEYLLCFMFLQKLEKASILGLPKRFQNVDEGLSTIRGKIDFNSFIKKDIPFQGKVSVHYRDRIDVQEIIDVLFFTLFIIKNKYSANSISKVRNVYNELLSKYSKIKPKSDTVFKAKNHPILANPLFVQFKKVLELAELIIRNFSPDFNQESKKQISGNLYNTSELFELYIEKILKSSLKGWNLDAQKEISIYKNHFFGRKMIPDFILHNVNRDKYAILDAKFKTMDYRHFDVDREDIFQLHTYSYYYHDKNVLSGLVYPLQKEVDVLGKHISNTLDQYSNKFGIFGVELNKNSSIKSIKESELYFIAQINDLLNQEPTKAN</sequence>
<proteinExistence type="predicted"/>
<dbReference type="PANTHER" id="PTHR38733">
    <property type="entry name" value="PROTEIN MCRC"/>
    <property type="match status" value="1"/>
</dbReference>
<dbReference type="AlphaFoldDB" id="A0A9Q3YQP0"/>
<dbReference type="Proteomes" id="UP001107960">
    <property type="component" value="Unassembled WGS sequence"/>
</dbReference>
<dbReference type="EMBL" id="JAJJML010000001">
    <property type="protein sequence ID" value="MCC9034014.1"/>
    <property type="molecule type" value="Genomic_DNA"/>
</dbReference>
<comment type="caution">
    <text evidence="1">The sequence shown here is derived from an EMBL/GenBank/DDBJ whole genome shotgun (WGS) entry which is preliminary data.</text>
</comment>
<name>A0A9Q3YQP0_9FLAO</name>
<organism evidence="1 2">
    <name type="scientific">Chryseobacterium muglaense</name>
    <dbReference type="NCBI Taxonomy" id="2893752"/>
    <lineage>
        <taxon>Bacteria</taxon>
        <taxon>Pseudomonadati</taxon>
        <taxon>Bacteroidota</taxon>
        <taxon>Flavobacteriia</taxon>
        <taxon>Flavobacteriales</taxon>
        <taxon>Weeksellaceae</taxon>
        <taxon>Chryseobacterium group</taxon>
        <taxon>Chryseobacterium</taxon>
    </lineage>
</organism>